<evidence type="ECO:0000256" key="3">
    <source>
        <dbReference type="ARBA" id="ARBA00022833"/>
    </source>
</evidence>
<dbReference type="PANTHER" id="PTHR10173:SF52">
    <property type="entry name" value="METHIONINE-R-SULFOXIDE REDUCTASE B1"/>
    <property type="match status" value="1"/>
</dbReference>
<comment type="caution">
    <text evidence="8">The sequence shown here is derived from an EMBL/GenBank/DDBJ whole genome shotgun (WGS) entry which is preliminary data.</text>
</comment>
<dbReference type="OrthoDB" id="9785497at2"/>
<dbReference type="PANTHER" id="PTHR10173">
    <property type="entry name" value="METHIONINE SULFOXIDE REDUCTASE"/>
    <property type="match status" value="1"/>
</dbReference>
<dbReference type="HAMAP" id="MF_01400">
    <property type="entry name" value="MsrB"/>
    <property type="match status" value="1"/>
</dbReference>
<keyword evidence="3 6" id="KW-0862">Zinc</keyword>
<comment type="catalytic activity">
    <reaction evidence="5 6">
        <text>L-methionyl-[protein] + [thioredoxin]-disulfide + H2O = L-methionyl-(R)-S-oxide-[protein] + [thioredoxin]-dithiol</text>
        <dbReference type="Rhea" id="RHEA:24164"/>
        <dbReference type="Rhea" id="RHEA-COMP:10698"/>
        <dbReference type="Rhea" id="RHEA-COMP:10700"/>
        <dbReference type="Rhea" id="RHEA-COMP:12313"/>
        <dbReference type="Rhea" id="RHEA-COMP:12314"/>
        <dbReference type="ChEBI" id="CHEBI:15377"/>
        <dbReference type="ChEBI" id="CHEBI:16044"/>
        <dbReference type="ChEBI" id="CHEBI:29950"/>
        <dbReference type="ChEBI" id="CHEBI:45764"/>
        <dbReference type="ChEBI" id="CHEBI:50058"/>
        <dbReference type="EC" id="1.8.4.12"/>
    </reaction>
</comment>
<evidence type="ECO:0000259" key="7">
    <source>
        <dbReference type="PROSITE" id="PS51790"/>
    </source>
</evidence>
<comment type="cofactor">
    <cofactor evidence="6">
        <name>Zn(2+)</name>
        <dbReference type="ChEBI" id="CHEBI:29105"/>
    </cofactor>
    <text evidence="6">Binds 1 zinc ion per subunit. The zinc ion is important for the structural integrity of the protein.</text>
</comment>
<dbReference type="Proteomes" id="UP000289437">
    <property type="component" value="Unassembled WGS sequence"/>
</dbReference>
<dbReference type="FunFam" id="2.170.150.20:FF:000001">
    <property type="entry name" value="Peptide methionine sulfoxide reductase MsrB"/>
    <property type="match status" value="1"/>
</dbReference>
<evidence type="ECO:0000256" key="4">
    <source>
        <dbReference type="ARBA" id="ARBA00023002"/>
    </source>
</evidence>
<dbReference type="GO" id="GO:0008270">
    <property type="term" value="F:zinc ion binding"/>
    <property type="evidence" value="ECO:0007669"/>
    <property type="project" value="UniProtKB-UniRule"/>
</dbReference>
<dbReference type="InterPro" id="IPR028427">
    <property type="entry name" value="Met_Sox_Rdtase_MsrB"/>
</dbReference>
<dbReference type="AlphaFoldDB" id="A0A4Q0T0Y0"/>
<evidence type="ECO:0000313" key="8">
    <source>
        <dbReference type="EMBL" id="RXH55509.1"/>
    </source>
</evidence>
<sequence>MMNRNDFDANGGSHTTGSTRRAFLFTTAGVLGAVALWSARLPGVASAHDRRGDGPATVTIVNFGADGKPTGKAVVPHVVKPDADWQKQLSPISFDVTRNAGTERPYSGDTWDLHARGIFRCVCCDNALFSSETKFESGTGWPSFWQPIAKENVVETTDRSLGMARTEISCRECDAHLGHVFDDGPRPTGLRYCMNSAAMHFVKLA</sequence>
<evidence type="ECO:0000313" key="9">
    <source>
        <dbReference type="Proteomes" id="UP000289437"/>
    </source>
</evidence>
<comment type="similarity">
    <text evidence="1 6">Belongs to the MsrB Met sulfoxide reductase family.</text>
</comment>
<feature type="domain" description="MsrB" evidence="7">
    <location>
        <begin position="82"/>
        <end position="204"/>
    </location>
</feature>
<feature type="binding site" evidence="6">
    <location>
        <position position="124"/>
    </location>
    <ligand>
        <name>Zn(2+)</name>
        <dbReference type="ChEBI" id="CHEBI:29105"/>
    </ligand>
</feature>
<feature type="active site" description="Nucleophile" evidence="6">
    <location>
        <position position="193"/>
    </location>
</feature>
<dbReference type="PROSITE" id="PS51318">
    <property type="entry name" value="TAT"/>
    <property type="match status" value="1"/>
</dbReference>
<dbReference type="GO" id="GO:0005737">
    <property type="term" value="C:cytoplasm"/>
    <property type="evidence" value="ECO:0007669"/>
    <property type="project" value="TreeGrafter"/>
</dbReference>
<feature type="binding site" evidence="6">
    <location>
        <position position="173"/>
    </location>
    <ligand>
        <name>Zn(2+)</name>
        <dbReference type="ChEBI" id="CHEBI:29105"/>
    </ligand>
</feature>
<feature type="binding site" evidence="6">
    <location>
        <position position="121"/>
    </location>
    <ligand>
        <name>Zn(2+)</name>
        <dbReference type="ChEBI" id="CHEBI:29105"/>
    </ligand>
</feature>
<feature type="binding site" evidence="6">
    <location>
        <position position="170"/>
    </location>
    <ligand>
        <name>Zn(2+)</name>
        <dbReference type="ChEBI" id="CHEBI:29105"/>
    </ligand>
</feature>
<evidence type="ECO:0000256" key="1">
    <source>
        <dbReference type="ARBA" id="ARBA00007174"/>
    </source>
</evidence>
<organism evidence="8 9">
    <name type="scientific">Granulicella sibirica</name>
    <dbReference type="NCBI Taxonomy" id="2479048"/>
    <lineage>
        <taxon>Bacteria</taxon>
        <taxon>Pseudomonadati</taxon>
        <taxon>Acidobacteriota</taxon>
        <taxon>Terriglobia</taxon>
        <taxon>Terriglobales</taxon>
        <taxon>Acidobacteriaceae</taxon>
        <taxon>Granulicella</taxon>
    </lineage>
</organism>
<evidence type="ECO:0000256" key="5">
    <source>
        <dbReference type="ARBA" id="ARBA00048488"/>
    </source>
</evidence>
<gene>
    <name evidence="6" type="primary">msrB</name>
    <name evidence="8" type="ORF">GRAN_2366</name>
</gene>
<dbReference type="EC" id="1.8.4.12" evidence="6"/>
<dbReference type="SUPFAM" id="SSF51316">
    <property type="entry name" value="Mss4-like"/>
    <property type="match status" value="1"/>
</dbReference>
<reference evidence="8 9" key="1">
    <citation type="submission" date="2018-11" db="EMBL/GenBank/DDBJ databases">
        <authorList>
            <person name="Mardanov A.V."/>
            <person name="Ravin N.V."/>
            <person name="Dedysh S.N."/>
        </authorList>
    </citation>
    <scope>NUCLEOTIDE SEQUENCE [LARGE SCALE GENOMIC DNA]</scope>
    <source>
        <strain evidence="8 9">AF10</strain>
    </source>
</reference>
<dbReference type="PROSITE" id="PS51790">
    <property type="entry name" value="MSRB"/>
    <property type="match status" value="1"/>
</dbReference>
<dbReference type="GO" id="GO:0033743">
    <property type="term" value="F:peptide-methionine (R)-S-oxide reductase activity"/>
    <property type="evidence" value="ECO:0007669"/>
    <property type="project" value="UniProtKB-UniRule"/>
</dbReference>
<dbReference type="RefSeq" id="WP_128913154.1">
    <property type="nucleotide sequence ID" value="NZ_RDSM01000002.1"/>
</dbReference>
<dbReference type="EMBL" id="RDSM01000002">
    <property type="protein sequence ID" value="RXH55509.1"/>
    <property type="molecule type" value="Genomic_DNA"/>
</dbReference>
<dbReference type="InterPro" id="IPR011057">
    <property type="entry name" value="Mss4-like_sf"/>
</dbReference>
<keyword evidence="2 6" id="KW-0479">Metal-binding</keyword>
<keyword evidence="4 6" id="KW-0560">Oxidoreductase</keyword>
<proteinExistence type="inferred from homology"/>
<name>A0A4Q0T0Y0_9BACT</name>
<dbReference type="InterPro" id="IPR002579">
    <property type="entry name" value="Met_Sox_Rdtase_MsrB_dom"/>
</dbReference>
<reference evidence="9" key="2">
    <citation type="submission" date="2019-02" db="EMBL/GenBank/DDBJ databases">
        <title>Granulicella sibirica sp. nov., a psychrotolerant acidobacterium isolated from an organic soil layer in forested tundra, West Siberia.</title>
        <authorList>
            <person name="Oshkin I.Y."/>
            <person name="Kulichevskaya I.S."/>
            <person name="Rijpstra W.I.C."/>
            <person name="Sinninghe Damste J.S."/>
            <person name="Rakitin A.L."/>
            <person name="Ravin N.V."/>
            <person name="Dedysh S.N."/>
        </authorList>
    </citation>
    <scope>NUCLEOTIDE SEQUENCE [LARGE SCALE GENOMIC DNA]</scope>
    <source>
        <strain evidence="9">AF10</strain>
    </source>
</reference>
<keyword evidence="9" id="KW-1185">Reference proteome</keyword>
<dbReference type="Gene3D" id="2.170.150.20">
    <property type="entry name" value="Peptide methionine sulfoxide reductase"/>
    <property type="match status" value="1"/>
</dbReference>
<dbReference type="GO" id="GO:0030091">
    <property type="term" value="P:protein repair"/>
    <property type="evidence" value="ECO:0007669"/>
    <property type="project" value="InterPro"/>
</dbReference>
<accession>A0A4Q0T0Y0</accession>
<evidence type="ECO:0000256" key="2">
    <source>
        <dbReference type="ARBA" id="ARBA00022723"/>
    </source>
</evidence>
<dbReference type="InterPro" id="IPR006311">
    <property type="entry name" value="TAT_signal"/>
</dbReference>
<protein>
    <recommendedName>
        <fullName evidence="6">Peptide methionine sulfoxide reductase MsrB</fullName>
        <ecNumber evidence="6">1.8.4.12</ecNumber>
    </recommendedName>
    <alternativeName>
        <fullName evidence="6">Peptide-methionine (R)-S-oxide reductase</fullName>
    </alternativeName>
</protein>
<evidence type="ECO:0000256" key="6">
    <source>
        <dbReference type="HAMAP-Rule" id="MF_01400"/>
    </source>
</evidence>
<dbReference type="Pfam" id="PF01641">
    <property type="entry name" value="SelR"/>
    <property type="match status" value="1"/>
</dbReference>
<dbReference type="NCBIfam" id="TIGR00357">
    <property type="entry name" value="peptide-methionine (R)-S-oxide reductase MsrB"/>
    <property type="match status" value="1"/>
</dbReference>
<dbReference type="GO" id="GO:0006979">
    <property type="term" value="P:response to oxidative stress"/>
    <property type="evidence" value="ECO:0007669"/>
    <property type="project" value="InterPro"/>
</dbReference>